<evidence type="ECO:0000313" key="2">
    <source>
        <dbReference type="EMBL" id="KDN68690.1"/>
    </source>
</evidence>
<dbReference type="EMBL" id="JMSE01000632">
    <property type="protein sequence ID" value="KDN68690.1"/>
    <property type="molecule type" value="Genomic_DNA"/>
</dbReference>
<evidence type="ECO:0000256" key="1">
    <source>
        <dbReference type="SAM" id="SignalP"/>
    </source>
</evidence>
<dbReference type="AlphaFoldDB" id="A0A066XRX7"/>
<organism evidence="2 3">
    <name type="scientific">Colletotrichum sublineola</name>
    <name type="common">Sorghum anthracnose fungus</name>
    <dbReference type="NCBI Taxonomy" id="1173701"/>
    <lineage>
        <taxon>Eukaryota</taxon>
        <taxon>Fungi</taxon>
        <taxon>Dikarya</taxon>
        <taxon>Ascomycota</taxon>
        <taxon>Pezizomycotina</taxon>
        <taxon>Sordariomycetes</taxon>
        <taxon>Hypocreomycetidae</taxon>
        <taxon>Glomerellales</taxon>
        <taxon>Glomerellaceae</taxon>
        <taxon>Colletotrichum</taxon>
        <taxon>Colletotrichum graminicola species complex</taxon>
    </lineage>
</organism>
<sequence>MQPTTSLILALFGLPLAASAAAAVPAVPTPLHGPNGEVAVASWLPKPDGIDAAPHPNEVVNTAIDADADAAGLEKREQCAIRIRWVSNWDEFGRRYRVTAHAIPDLASSNAWNSWKMAEDWALRCRSMPYTGWPNDPAAWQDEKDPAVATCDVSFVHGSTGYDQYKAWHQGAADSWARAYPGCLVDMQI</sequence>
<feature type="chain" id="PRO_5001630685" description="Secreted protein" evidence="1">
    <location>
        <begin position="23"/>
        <end position="189"/>
    </location>
</feature>
<protein>
    <recommendedName>
        <fullName evidence="4">Secreted protein</fullName>
    </recommendedName>
</protein>
<feature type="signal peptide" evidence="1">
    <location>
        <begin position="1"/>
        <end position="22"/>
    </location>
</feature>
<dbReference type="HOGENOM" id="CLU_1454277_0_0_1"/>
<name>A0A066XRX7_COLSU</name>
<comment type="caution">
    <text evidence="2">The sequence shown here is derived from an EMBL/GenBank/DDBJ whole genome shotgun (WGS) entry which is preliminary data.</text>
</comment>
<evidence type="ECO:0000313" key="3">
    <source>
        <dbReference type="Proteomes" id="UP000027238"/>
    </source>
</evidence>
<dbReference type="OrthoDB" id="4839486at2759"/>
<evidence type="ECO:0008006" key="4">
    <source>
        <dbReference type="Google" id="ProtNLM"/>
    </source>
</evidence>
<accession>A0A066XRX7</accession>
<keyword evidence="1" id="KW-0732">Signal</keyword>
<gene>
    <name evidence="2" type="ORF">CSUB01_11879</name>
</gene>
<proteinExistence type="predicted"/>
<dbReference type="OMA" id="CAIRIRW"/>
<reference evidence="3" key="1">
    <citation type="journal article" date="2014" name="Genome Announc.">
        <title>Draft genome sequence of Colletotrichum sublineola, a destructive pathogen of cultivated sorghum.</title>
        <authorList>
            <person name="Baroncelli R."/>
            <person name="Sanz-Martin J.M."/>
            <person name="Rech G.E."/>
            <person name="Sukno S.A."/>
            <person name="Thon M.R."/>
        </authorList>
    </citation>
    <scope>NUCLEOTIDE SEQUENCE [LARGE SCALE GENOMIC DNA]</scope>
    <source>
        <strain evidence="3">TX430BB</strain>
    </source>
</reference>
<keyword evidence="3" id="KW-1185">Reference proteome</keyword>
<dbReference type="Proteomes" id="UP000027238">
    <property type="component" value="Unassembled WGS sequence"/>
</dbReference>
<dbReference type="eggNOG" id="ENOG502T58K">
    <property type="taxonomic scope" value="Eukaryota"/>
</dbReference>